<reference evidence="4 5" key="1">
    <citation type="submission" date="2019-05" db="EMBL/GenBank/DDBJ databases">
        <authorList>
            <person name="Pankratov T."/>
            <person name="Grouzdev D."/>
        </authorList>
    </citation>
    <scope>NUCLEOTIDE SEQUENCE [LARGE SCALE GENOMIC DNA]</scope>
    <source>
        <strain evidence="4 5">KEBCLARHB70R</strain>
    </source>
</reference>
<dbReference type="Pfam" id="PF04355">
    <property type="entry name" value="BamE"/>
    <property type="match status" value="1"/>
</dbReference>
<dbReference type="InterPro" id="IPR007450">
    <property type="entry name" value="BamE_dom"/>
</dbReference>
<sequence>MRPISNQVRAARASASRRAIGPAACLPLLAVALAGCGLFSPLPTDRGISIEAVDYDKLVPGTTTKADVTNLIGSPTSHATFDDNTWIYIGEVTAPVPMARPRVEKQEVVVLAFDAGGTLRSRRLLDRADGRDIAMAAGKTPTPGSQTSFMQQLIGNVGRYNPLGAMGGGGLGSSGLGNSNNGYGHGGTGNTVGGGS</sequence>
<evidence type="ECO:0000313" key="5">
    <source>
        <dbReference type="Proteomes" id="UP000305654"/>
    </source>
</evidence>
<evidence type="ECO:0000313" key="4">
    <source>
        <dbReference type="EMBL" id="TLU72514.1"/>
    </source>
</evidence>
<feature type="domain" description="Outer membrane protein assembly factor BamE" evidence="3">
    <location>
        <begin position="50"/>
        <end position="121"/>
    </location>
</feature>
<keyword evidence="1" id="KW-0732">Signal</keyword>
<dbReference type="AlphaFoldDB" id="A0A5R9J4H3"/>
<dbReference type="GO" id="GO:0019867">
    <property type="term" value="C:outer membrane"/>
    <property type="evidence" value="ECO:0007669"/>
    <property type="project" value="InterPro"/>
</dbReference>
<accession>A0A5R9J4H3</accession>
<proteinExistence type="predicted"/>
<keyword evidence="5" id="KW-1185">Reference proteome</keyword>
<dbReference type="OrthoDB" id="7160681at2"/>
<keyword evidence="2" id="KW-0472">Membrane</keyword>
<dbReference type="EMBL" id="VCDI01000003">
    <property type="protein sequence ID" value="TLU72514.1"/>
    <property type="molecule type" value="Genomic_DNA"/>
</dbReference>
<protein>
    <submittedName>
        <fullName evidence="4">Outer membrane protein assembly factor BamE</fullName>
    </submittedName>
</protein>
<dbReference type="Gene3D" id="3.30.1450.10">
    <property type="match status" value="1"/>
</dbReference>
<dbReference type="Proteomes" id="UP000305654">
    <property type="component" value="Unassembled WGS sequence"/>
</dbReference>
<evidence type="ECO:0000256" key="1">
    <source>
        <dbReference type="ARBA" id="ARBA00022729"/>
    </source>
</evidence>
<gene>
    <name evidence="4" type="ORF">FE263_10650</name>
</gene>
<dbReference type="RefSeq" id="WP_138325976.1">
    <property type="nucleotide sequence ID" value="NZ_VCDI01000003.1"/>
</dbReference>
<dbReference type="InterPro" id="IPR037873">
    <property type="entry name" value="BamE-like"/>
</dbReference>
<name>A0A5R9J4H3_9PROT</name>
<evidence type="ECO:0000259" key="3">
    <source>
        <dbReference type="Pfam" id="PF04355"/>
    </source>
</evidence>
<comment type="caution">
    <text evidence="4">The sequence shown here is derived from an EMBL/GenBank/DDBJ whole genome shotgun (WGS) entry which is preliminary data.</text>
</comment>
<organism evidence="4 5">
    <name type="scientific">Lichenicoccus roseus</name>
    <dbReference type="NCBI Taxonomy" id="2683649"/>
    <lineage>
        <taxon>Bacteria</taxon>
        <taxon>Pseudomonadati</taxon>
        <taxon>Pseudomonadota</taxon>
        <taxon>Alphaproteobacteria</taxon>
        <taxon>Acetobacterales</taxon>
        <taxon>Acetobacteraceae</taxon>
        <taxon>Lichenicoccus</taxon>
    </lineage>
</organism>
<evidence type="ECO:0000256" key="2">
    <source>
        <dbReference type="ARBA" id="ARBA00023136"/>
    </source>
</evidence>